<keyword evidence="3" id="KW-1185">Reference proteome</keyword>
<dbReference type="InterPro" id="IPR012334">
    <property type="entry name" value="Pectin_lyas_fold"/>
</dbReference>
<dbReference type="InterPro" id="IPR006626">
    <property type="entry name" value="PbH1"/>
</dbReference>
<dbReference type="EMBL" id="BAAAGX010000009">
    <property type="protein sequence ID" value="GAA0237510.1"/>
    <property type="molecule type" value="Genomic_DNA"/>
</dbReference>
<reference evidence="3" key="1">
    <citation type="journal article" date="2019" name="Int. J. Syst. Evol. Microbiol.">
        <title>The Global Catalogue of Microorganisms (GCM) 10K type strain sequencing project: providing services to taxonomists for standard genome sequencing and annotation.</title>
        <authorList>
            <consortium name="The Broad Institute Genomics Platform"/>
            <consortium name="The Broad Institute Genome Sequencing Center for Infectious Disease"/>
            <person name="Wu L."/>
            <person name="Ma J."/>
        </authorList>
    </citation>
    <scope>NUCLEOTIDE SEQUENCE [LARGE SCALE GENOMIC DNA]</scope>
    <source>
        <strain evidence="3">JCM 10425</strain>
    </source>
</reference>
<proteinExistence type="predicted"/>
<dbReference type="RefSeq" id="WP_344648794.1">
    <property type="nucleotide sequence ID" value="NZ_BAAAGX010000009.1"/>
</dbReference>
<dbReference type="Gene3D" id="2.160.20.10">
    <property type="entry name" value="Single-stranded right-handed beta-helix, Pectin lyase-like"/>
    <property type="match status" value="1"/>
</dbReference>
<dbReference type="InterPro" id="IPR011050">
    <property type="entry name" value="Pectin_lyase_fold/virulence"/>
</dbReference>
<dbReference type="InterPro" id="IPR039448">
    <property type="entry name" value="Beta_helix"/>
</dbReference>
<gene>
    <name evidence="2" type="ORF">GCM10009539_23470</name>
</gene>
<dbReference type="Pfam" id="PF13229">
    <property type="entry name" value="Beta_helix"/>
    <property type="match status" value="1"/>
</dbReference>
<dbReference type="Proteomes" id="UP001500967">
    <property type="component" value="Unassembled WGS sequence"/>
</dbReference>
<dbReference type="SMART" id="SM00710">
    <property type="entry name" value="PbH1"/>
    <property type="match status" value="6"/>
</dbReference>
<comment type="caution">
    <text evidence="2">The sequence shown here is derived from an EMBL/GenBank/DDBJ whole genome shotgun (WGS) entry which is preliminary data.</text>
</comment>
<dbReference type="SUPFAM" id="SSF51126">
    <property type="entry name" value="Pectin lyase-like"/>
    <property type="match status" value="1"/>
</dbReference>
<evidence type="ECO:0000313" key="2">
    <source>
        <dbReference type="EMBL" id="GAA0237510.1"/>
    </source>
</evidence>
<evidence type="ECO:0000313" key="3">
    <source>
        <dbReference type="Proteomes" id="UP001500967"/>
    </source>
</evidence>
<accession>A0ABP3DNF0</accession>
<sequence>MTTGSLPAEPASAAGQVYYVSPTGSDQANGLSAGTAWRTLNRANQQTFRPGDQLLLAGGSRFIGPLRLGVGDSGTAQDPLTVSSYGTGRATVAGEGTEAIVVYNAANVSIRDLVLVGSASSYQAFSGISAYSDQPSARVARLRVSGVDVSGFKEGIAIGGRYAGAGFEDVLIEGVSTHDNRDAGILTYGPSFDAVTPRYAHAGVRVTGVTAYRNLGNRANLTSNSGSGIVLGSVEGGTIEDSTAYDNGAACVAPEGPVGIWAYDSRDIVIQRNLSYRNRSGGSADGGGFDLDQNVRSSVLQYNLSYQNDGPGLMVFTAQPNDATTGNVVRFNISVDDATGRGQYGAITVAGRITATTFHHNTVVIGALGPARQPVVKLGEGFRGLNFSNNILVSLGEGLVVAAMDTTPAQAFFTGNAYYRSAGGLLWAWGRNSYDNLAAWRTGAGQEVAAGAATGFVGDPVLAGLRTAPTITAASQLRTVVQYLPGENSPVSRVAVTNTTADTTASTDFFGRTTTEPWRWAGAARP</sequence>
<feature type="domain" description="Right handed beta helix" evidence="1">
    <location>
        <begin position="143"/>
        <end position="316"/>
    </location>
</feature>
<evidence type="ECO:0000259" key="1">
    <source>
        <dbReference type="Pfam" id="PF13229"/>
    </source>
</evidence>
<name>A0ABP3DNF0_9ACTN</name>
<protein>
    <recommendedName>
        <fullName evidence="1">Right handed beta helix domain-containing protein</fullName>
    </recommendedName>
</protein>
<organism evidence="2 3">
    <name type="scientific">Cryptosporangium japonicum</name>
    <dbReference type="NCBI Taxonomy" id="80872"/>
    <lineage>
        <taxon>Bacteria</taxon>
        <taxon>Bacillati</taxon>
        <taxon>Actinomycetota</taxon>
        <taxon>Actinomycetes</taxon>
        <taxon>Cryptosporangiales</taxon>
        <taxon>Cryptosporangiaceae</taxon>
        <taxon>Cryptosporangium</taxon>
    </lineage>
</organism>